<feature type="transmembrane region" description="Helical" evidence="11">
    <location>
        <begin position="16"/>
        <end position="36"/>
    </location>
</feature>
<dbReference type="InterPro" id="IPR037682">
    <property type="entry name" value="TonB_C"/>
</dbReference>
<evidence type="ECO:0000256" key="8">
    <source>
        <dbReference type="ARBA" id="ARBA00022989"/>
    </source>
</evidence>
<accession>A0A6M4II58</accession>
<dbReference type="PROSITE" id="PS52015">
    <property type="entry name" value="TONB_CTD"/>
    <property type="match status" value="1"/>
</dbReference>
<proteinExistence type="inferred from homology"/>
<dbReference type="PANTHER" id="PTHR33446:SF2">
    <property type="entry name" value="PROTEIN TONB"/>
    <property type="match status" value="1"/>
</dbReference>
<keyword evidence="9 11" id="KW-0472">Membrane</keyword>
<dbReference type="GO" id="GO:0005886">
    <property type="term" value="C:plasma membrane"/>
    <property type="evidence" value="ECO:0007669"/>
    <property type="project" value="UniProtKB-SubCell"/>
</dbReference>
<keyword evidence="5" id="KW-0997">Cell inner membrane</keyword>
<feature type="compositionally biased region" description="Pro residues" evidence="10">
    <location>
        <begin position="70"/>
        <end position="82"/>
    </location>
</feature>
<dbReference type="InterPro" id="IPR006260">
    <property type="entry name" value="TonB/TolA_C"/>
</dbReference>
<dbReference type="KEGG" id="ggr:HKW67_04260"/>
<dbReference type="AlphaFoldDB" id="A0A6M4II58"/>
<dbReference type="GO" id="GO:0031992">
    <property type="term" value="F:energy transducer activity"/>
    <property type="evidence" value="ECO:0007669"/>
    <property type="project" value="InterPro"/>
</dbReference>
<keyword evidence="6 11" id="KW-0812">Transmembrane</keyword>
<dbReference type="EMBL" id="CP053085">
    <property type="protein sequence ID" value="QJR34784.1"/>
    <property type="molecule type" value="Genomic_DNA"/>
</dbReference>
<evidence type="ECO:0000256" key="10">
    <source>
        <dbReference type="SAM" id="MobiDB-lite"/>
    </source>
</evidence>
<evidence type="ECO:0000313" key="13">
    <source>
        <dbReference type="EMBL" id="QJR34784.1"/>
    </source>
</evidence>
<gene>
    <name evidence="13" type="ORF">HKW67_04260</name>
</gene>
<evidence type="ECO:0000313" key="14">
    <source>
        <dbReference type="Proteomes" id="UP000500938"/>
    </source>
</evidence>
<evidence type="ECO:0000256" key="11">
    <source>
        <dbReference type="SAM" id="Phobius"/>
    </source>
</evidence>
<evidence type="ECO:0000256" key="1">
    <source>
        <dbReference type="ARBA" id="ARBA00004383"/>
    </source>
</evidence>
<evidence type="ECO:0000256" key="5">
    <source>
        <dbReference type="ARBA" id="ARBA00022519"/>
    </source>
</evidence>
<dbReference type="GO" id="GO:0055085">
    <property type="term" value="P:transmembrane transport"/>
    <property type="evidence" value="ECO:0007669"/>
    <property type="project" value="InterPro"/>
</dbReference>
<comment type="subcellular location">
    <subcellularLocation>
        <location evidence="1">Cell inner membrane</location>
        <topology evidence="1">Single-pass membrane protein</topology>
        <orientation evidence="1">Periplasmic side</orientation>
    </subcellularLocation>
</comment>
<feature type="domain" description="TonB C-terminal" evidence="12">
    <location>
        <begin position="146"/>
        <end position="238"/>
    </location>
</feature>
<evidence type="ECO:0000256" key="6">
    <source>
        <dbReference type="ARBA" id="ARBA00022692"/>
    </source>
</evidence>
<sequence length="238" mass="25617">MFNNLIESQAQKQKRLGGSITSIIVHTAIVVALVIVTKNSGIINEKPKEEKVDFVEVKKDEPKPPEPEKAPPPPDAVVAPPPPKGFQVLSAPIEIPNVIPDIDLSKKVTDEADFSGKGVAGGIAKGVEGGKGPVPQGDQPYFDFQVEKPVVMAPGAQGPAYPDMLRTAGIEGTVLAQFVVDTTGRAEMNTFKVLKSDNDLFSNAVKNALQRMRFLPAEVGGRKVKQLVQQPFQFSLNR</sequence>
<evidence type="ECO:0000256" key="3">
    <source>
        <dbReference type="ARBA" id="ARBA00022448"/>
    </source>
</evidence>
<protein>
    <submittedName>
        <fullName evidence="13">Energy transducer TonB</fullName>
    </submittedName>
</protein>
<dbReference type="InterPro" id="IPR051045">
    <property type="entry name" value="TonB-dependent_transducer"/>
</dbReference>
<feature type="compositionally biased region" description="Basic and acidic residues" evidence="10">
    <location>
        <begin position="54"/>
        <end position="69"/>
    </location>
</feature>
<keyword evidence="3" id="KW-0813">Transport</keyword>
<keyword evidence="14" id="KW-1185">Reference proteome</keyword>
<dbReference type="GO" id="GO:0015031">
    <property type="term" value="P:protein transport"/>
    <property type="evidence" value="ECO:0007669"/>
    <property type="project" value="UniProtKB-KW"/>
</dbReference>
<keyword evidence="4" id="KW-1003">Cell membrane</keyword>
<keyword evidence="7" id="KW-0653">Protein transport</keyword>
<evidence type="ECO:0000259" key="12">
    <source>
        <dbReference type="PROSITE" id="PS52015"/>
    </source>
</evidence>
<dbReference type="Proteomes" id="UP000500938">
    <property type="component" value="Chromosome"/>
</dbReference>
<dbReference type="Pfam" id="PF03544">
    <property type="entry name" value="TonB_C"/>
    <property type="match status" value="1"/>
</dbReference>
<dbReference type="PRINTS" id="PR01374">
    <property type="entry name" value="TONBPROTEIN"/>
</dbReference>
<evidence type="ECO:0000256" key="2">
    <source>
        <dbReference type="ARBA" id="ARBA00006555"/>
    </source>
</evidence>
<dbReference type="Gene3D" id="3.30.1150.10">
    <property type="match status" value="1"/>
</dbReference>
<dbReference type="PANTHER" id="PTHR33446">
    <property type="entry name" value="PROTEIN TONB-RELATED"/>
    <property type="match status" value="1"/>
</dbReference>
<dbReference type="RefSeq" id="WP_171224212.1">
    <property type="nucleotide sequence ID" value="NZ_CP053085.1"/>
</dbReference>
<name>A0A6M4II58_9BACT</name>
<evidence type="ECO:0000256" key="7">
    <source>
        <dbReference type="ARBA" id="ARBA00022927"/>
    </source>
</evidence>
<dbReference type="GO" id="GO:0015891">
    <property type="term" value="P:siderophore transport"/>
    <property type="evidence" value="ECO:0007669"/>
    <property type="project" value="InterPro"/>
</dbReference>
<organism evidence="13 14">
    <name type="scientific">Gemmatimonas groenlandica</name>
    <dbReference type="NCBI Taxonomy" id="2732249"/>
    <lineage>
        <taxon>Bacteria</taxon>
        <taxon>Pseudomonadati</taxon>
        <taxon>Gemmatimonadota</taxon>
        <taxon>Gemmatimonadia</taxon>
        <taxon>Gemmatimonadales</taxon>
        <taxon>Gemmatimonadaceae</taxon>
        <taxon>Gemmatimonas</taxon>
    </lineage>
</organism>
<evidence type="ECO:0000256" key="9">
    <source>
        <dbReference type="ARBA" id="ARBA00023136"/>
    </source>
</evidence>
<comment type="similarity">
    <text evidence="2">Belongs to the TonB family.</text>
</comment>
<dbReference type="InterPro" id="IPR003538">
    <property type="entry name" value="TonB"/>
</dbReference>
<feature type="region of interest" description="Disordered" evidence="10">
    <location>
        <begin position="54"/>
        <end position="82"/>
    </location>
</feature>
<evidence type="ECO:0000256" key="4">
    <source>
        <dbReference type="ARBA" id="ARBA00022475"/>
    </source>
</evidence>
<dbReference type="NCBIfam" id="TIGR01352">
    <property type="entry name" value="tonB_Cterm"/>
    <property type="match status" value="1"/>
</dbReference>
<reference evidence="13 14" key="1">
    <citation type="submission" date="2020-05" db="EMBL/GenBank/DDBJ databases">
        <title>Complete genome sequence of Gemmatimonas greenlandica TET16.</title>
        <authorList>
            <person name="Zeng Y."/>
        </authorList>
    </citation>
    <scope>NUCLEOTIDE SEQUENCE [LARGE SCALE GENOMIC DNA]</scope>
    <source>
        <strain evidence="13 14">TET16</strain>
    </source>
</reference>
<keyword evidence="8 11" id="KW-1133">Transmembrane helix</keyword>
<dbReference type="SUPFAM" id="SSF74653">
    <property type="entry name" value="TolA/TonB C-terminal domain"/>
    <property type="match status" value="1"/>
</dbReference>
<dbReference type="GO" id="GO:0030288">
    <property type="term" value="C:outer membrane-bounded periplasmic space"/>
    <property type="evidence" value="ECO:0007669"/>
    <property type="project" value="InterPro"/>
</dbReference>